<evidence type="ECO:0000313" key="2">
    <source>
        <dbReference type="EMBL" id="KLV18135.1"/>
    </source>
</evidence>
<dbReference type="InterPro" id="IPR016181">
    <property type="entry name" value="Acyl_CoA_acyltransferase"/>
</dbReference>
<dbReference type="Gene3D" id="3.40.630.30">
    <property type="match status" value="1"/>
</dbReference>
<dbReference type="Pfam" id="PF00583">
    <property type="entry name" value="Acetyltransf_1"/>
    <property type="match status" value="1"/>
</dbReference>
<dbReference type="PROSITE" id="PS51186">
    <property type="entry name" value="GNAT"/>
    <property type="match status" value="1"/>
</dbReference>
<evidence type="ECO:0000313" key="3">
    <source>
        <dbReference type="Proteomes" id="UP000036045"/>
    </source>
</evidence>
<proteinExistence type="predicted"/>
<dbReference type="PATRIC" id="fig|1397.4.peg.4380"/>
<accession>A0A0J1KN71</accession>
<feature type="domain" description="N-acetyltransferase" evidence="1">
    <location>
        <begin position="1"/>
        <end position="151"/>
    </location>
</feature>
<dbReference type="AlphaFoldDB" id="A0A0J1KN71"/>
<sequence>MEELYKSVWNKSIKEPLVRHIKYKGFRGNRIISAEGRLIGFVYGYISLPEQYYHTLLSNELSQEEYDFWLKDCFEVVELVIHPLHRKRGFGSKLMRALLLGVDNKTAVLTTQVTNTAAQSLYTGLGWTVIKNAFILNKTEAPFMIMGKVLGKKNGL</sequence>
<dbReference type="SUPFAM" id="SSF55729">
    <property type="entry name" value="Acyl-CoA N-acyltransferases (Nat)"/>
    <property type="match status" value="1"/>
</dbReference>
<dbReference type="InterPro" id="IPR000182">
    <property type="entry name" value="GNAT_dom"/>
</dbReference>
<organism evidence="2 3">
    <name type="scientific">Niallia circulans</name>
    <name type="common">Bacillus circulans</name>
    <dbReference type="NCBI Taxonomy" id="1397"/>
    <lineage>
        <taxon>Bacteria</taxon>
        <taxon>Bacillati</taxon>
        <taxon>Bacillota</taxon>
        <taxon>Bacilli</taxon>
        <taxon>Bacillales</taxon>
        <taxon>Bacillaceae</taxon>
        <taxon>Niallia</taxon>
    </lineage>
</organism>
<dbReference type="Proteomes" id="UP000036045">
    <property type="component" value="Unassembled WGS sequence"/>
</dbReference>
<dbReference type="CDD" id="cd04301">
    <property type="entry name" value="NAT_SF"/>
    <property type="match status" value="1"/>
</dbReference>
<reference evidence="2 3" key="1">
    <citation type="submission" date="2015-05" db="EMBL/GenBank/DDBJ databases">
        <title>Whole genome sequence and identification of bacterial endophytes from Costus igneus.</title>
        <authorList>
            <person name="Lee Y.P."/>
            <person name="Gan H.M."/>
            <person name="Eng W."/>
            <person name="Wheatley M.S."/>
            <person name="Caraballo A."/>
            <person name="Polter S."/>
            <person name="Savka M.A."/>
            <person name="Hudson A.O."/>
        </authorList>
    </citation>
    <scope>NUCLEOTIDE SEQUENCE [LARGE SCALE GENOMIC DNA]</scope>
    <source>
        <strain evidence="2 3">RIT379</strain>
    </source>
</reference>
<comment type="caution">
    <text evidence="2">The sequence shown here is derived from an EMBL/GenBank/DDBJ whole genome shotgun (WGS) entry which is preliminary data.</text>
</comment>
<protein>
    <recommendedName>
        <fullName evidence="1">N-acetyltransferase domain-containing protein</fullName>
    </recommendedName>
</protein>
<dbReference type="EMBL" id="LDPH01000045">
    <property type="protein sequence ID" value="KLV18135.1"/>
    <property type="molecule type" value="Genomic_DNA"/>
</dbReference>
<dbReference type="GO" id="GO:0016747">
    <property type="term" value="F:acyltransferase activity, transferring groups other than amino-acyl groups"/>
    <property type="evidence" value="ECO:0007669"/>
    <property type="project" value="InterPro"/>
</dbReference>
<keyword evidence="3" id="KW-1185">Reference proteome</keyword>
<gene>
    <name evidence="2" type="ORF">ABW02_24325</name>
</gene>
<evidence type="ECO:0000259" key="1">
    <source>
        <dbReference type="PROSITE" id="PS51186"/>
    </source>
</evidence>
<name>A0A0J1KN71_NIACI</name>